<dbReference type="PROSITE" id="PS00028">
    <property type="entry name" value="ZINC_FINGER_C2H2_1"/>
    <property type="match status" value="2"/>
</dbReference>
<organism evidence="10 11">
    <name type="scientific">Rhizopus microsporus</name>
    <dbReference type="NCBI Taxonomy" id="58291"/>
    <lineage>
        <taxon>Eukaryota</taxon>
        <taxon>Fungi</taxon>
        <taxon>Fungi incertae sedis</taxon>
        <taxon>Mucoromycota</taxon>
        <taxon>Mucoromycotina</taxon>
        <taxon>Mucoromycetes</taxon>
        <taxon>Mucorales</taxon>
        <taxon>Mucorineae</taxon>
        <taxon>Rhizopodaceae</taxon>
        <taxon>Rhizopus</taxon>
    </lineage>
</organism>
<feature type="region of interest" description="Disordered" evidence="8">
    <location>
        <begin position="436"/>
        <end position="457"/>
    </location>
</feature>
<keyword evidence="6" id="KW-0539">Nucleus</keyword>
<reference evidence="10 11" key="1">
    <citation type="journal article" date="2016" name="Proc. Natl. Acad. Sci. U.S.A.">
        <title>Lipid metabolic changes in an early divergent fungus govern the establishment of a mutualistic symbiosis with endobacteria.</title>
        <authorList>
            <person name="Lastovetsky O.A."/>
            <person name="Gaspar M.L."/>
            <person name="Mondo S.J."/>
            <person name="LaButti K.M."/>
            <person name="Sandor L."/>
            <person name="Grigoriev I.V."/>
            <person name="Henry S.A."/>
            <person name="Pawlowska T.E."/>
        </authorList>
    </citation>
    <scope>NUCLEOTIDE SEQUENCE [LARGE SCALE GENOMIC DNA]</scope>
    <source>
        <strain evidence="10 11">ATCC 11559</strain>
    </source>
</reference>
<dbReference type="Gene3D" id="3.30.160.60">
    <property type="entry name" value="Classic Zinc Finger"/>
    <property type="match status" value="4"/>
</dbReference>
<evidence type="ECO:0000256" key="6">
    <source>
        <dbReference type="ARBA" id="ARBA00023242"/>
    </source>
</evidence>
<feature type="compositionally biased region" description="Low complexity" evidence="8">
    <location>
        <begin position="440"/>
        <end position="455"/>
    </location>
</feature>
<sequence>MSLLDSKHSELKIQTPTFQQVNAFYPSPHSPSDDTCVEQVFSVLPQDTIHQDELSNKEWTMASTPLDHHPFCDTNHFQRYFGETSEASVSSTSSLGVRTPDIGIFDIANNNNSPSFMLSHRPSFEYVSLLQQSPILSYSPPLSLDHASLMDDSVTSKNEPDNNHSFSSPSIYFPNYVNDDASGQLIPSLSNEDHMMLLQKSYSDHPEYFAAALQQQHYAHCHQTASLSQLSKEQLIERVVQLEMEKSSRSSNNMKLPPPACAMATTNRTVSNVQPSVSRVSSIAIAKPIVTEHDDKSTKMYSCQWASCDAQAPTLDKLMTHICNSHIGSGKATYYCEWKDCPRNKKPFMKRHKMHNHMRTHTGERPFVCTVIGCNKTFSRPDSLSTHIKTHSDSRPYLCSMPGCDKAYYHSRSLRKHIKSSHMKNSKTTHATSKTITHFTPSNTTSSAASSPSSARNMSTVTQQQYHHHLQNRINIMKKRQHQHGQTLPIEKKNARSLLLEHDTETNKQKNAYFL</sequence>
<dbReference type="Proteomes" id="UP000242381">
    <property type="component" value="Unassembled WGS sequence"/>
</dbReference>
<dbReference type="EMBL" id="KV921330">
    <property type="protein sequence ID" value="ORE18451.1"/>
    <property type="molecule type" value="Genomic_DNA"/>
</dbReference>
<dbReference type="PANTHER" id="PTHR45718">
    <property type="entry name" value="TRANSCRIPTIONAL ACTIVATOR CUBITUS INTERRUPTUS"/>
    <property type="match status" value="1"/>
</dbReference>
<dbReference type="GO" id="GO:0005634">
    <property type="term" value="C:nucleus"/>
    <property type="evidence" value="ECO:0007669"/>
    <property type="project" value="UniProtKB-SubCell"/>
</dbReference>
<dbReference type="PANTHER" id="PTHR45718:SF4">
    <property type="entry name" value="TRANSCRIPTIONAL ACTIVATOR CUBITUS INTERRUPTUS"/>
    <property type="match status" value="1"/>
</dbReference>
<dbReference type="FunFam" id="3.30.160.60:FF:000125">
    <property type="entry name" value="Putative zinc finger protein 143"/>
    <property type="match status" value="1"/>
</dbReference>
<protein>
    <recommendedName>
        <fullName evidence="9">C2H2-type domain-containing protein</fullName>
    </recommendedName>
</protein>
<evidence type="ECO:0000313" key="10">
    <source>
        <dbReference type="EMBL" id="ORE18451.1"/>
    </source>
</evidence>
<gene>
    <name evidence="10" type="ORF">BCV71DRAFT_215138</name>
</gene>
<evidence type="ECO:0000256" key="4">
    <source>
        <dbReference type="ARBA" id="ARBA00022771"/>
    </source>
</evidence>
<dbReference type="InterPro" id="IPR043359">
    <property type="entry name" value="GLI-like"/>
</dbReference>
<dbReference type="AlphaFoldDB" id="A0A1X0S2R2"/>
<keyword evidence="4 7" id="KW-0863">Zinc-finger</keyword>
<accession>A0A1X0S2R2</accession>
<dbReference type="Pfam" id="PF00096">
    <property type="entry name" value="zf-C2H2"/>
    <property type="match status" value="2"/>
</dbReference>
<evidence type="ECO:0000256" key="3">
    <source>
        <dbReference type="ARBA" id="ARBA00022737"/>
    </source>
</evidence>
<dbReference type="Pfam" id="PF23561">
    <property type="entry name" value="zf-C2H2_15"/>
    <property type="match status" value="1"/>
</dbReference>
<evidence type="ECO:0000256" key="2">
    <source>
        <dbReference type="ARBA" id="ARBA00022723"/>
    </source>
</evidence>
<evidence type="ECO:0000256" key="5">
    <source>
        <dbReference type="ARBA" id="ARBA00022833"/>
    </source>
</evidence>
<dbReference type="GO" id="GO:0008270">
    <property type="term" value="F:zinc ion binding"/>
    <property type="evidence" value="ECO:0007669"/>
    <property type="project" value="UniProtKB-KW"/>
</dbReference>
<keyword evidence="2" id="KW-0479">Metal-binding</keyword>
<name>A0A1X0S2R2_RHIZD</name>
<dbReference type="OMA" id="PPACAMA"/>
<evidence type="ECO:0000259" key="9">
    <source>
        <dbReference type="PROSITE" id="PS50157"/>
    </source>
</evidence>
<comment type="subcellular location">
    <subcellularLocation>
        <location evidence="1">Nucleus</location>
    </subcellularLocation>
</comment>
<dbReference type="PROSITE" id="PS50157">
    <property type="entry name" value="ZINC_FINGER_C2H2_2"/>
    <property type="match status" value="3"/>
</dbReference>
<dbReference type="InterPro" id="IPR056436">
    <property type="entry name" value="Znf-C2H2_ZIC1-5/GLI1-3-like"/>
</dbReference>
<keyword evidence="5" id="KW-0862">Zinc</keyword>
<evidence type="ECO:0000256" key="1">
    <source>
        <dbReference type="ARBA" id="ARBA00004123"/>
    </source>
</evidence>
<keyword evidence="3" id="KW-0677">Repeat</keyword>
<evidence type="ECO:0000313" key="11">
    <source>
        <dbReference type="Proteomes" id="UP000242381"/>
    </source>
</evidence>
<dbReference type="GO" id="GO:0000978">
    <property type="term" value="F:RNA polymerase II cis-regulatory region sequence-specific DNA binding"/>
    <property type="evidence" value="ECO:0007669"/>
    <property type="project" value="TreeGrafter"/>
</dbReference>
<dbReference type="SMART" id="SM00355">
    <property type="entry name" value="ZnF_C2H2"/>
    <property type="match status" value="4"/>
</dbReference>
<feature type="domain" description="C2H2-type" evidence="9">
    <location>
        <begin position="397"/>
        <end position="427"/>
    </location>
</feature>
<feature type="domain" description="C2H2-type" evidence="9">
    <location>
        <begin position="334"/>
        <end position="366"/>
    </location>
</feature>
<dbReference type="VEuPathDB" id="FungiDB:BCV72DRAFT_324929"/>
<proteinExistence type="predicted"/>
<dbReference type="GO" id="GO:0000981">
    <property type="term" value="F:DNA-binding transcription factor activity, RNA polymerase II-specific"/>
    <property type="evidence" value="ECO:0007669"/>
    <property type="project" value="TreeGrafter"/>
</dbReference>
<feature type="domain" description="C2H2-type" evidence="9">
    <location>
        <begin position="367"/>
        <end position="396"/>
    </location>
</feature>
<dbReference type="SUPFAM" id="SSF57667">
    <property type="entry name" value="beta-beta-alpha zinc fingers"/>
    <property type="match status" value="2"/>
</dbReference>
<dbReference type="InterPro" id="IPR013087">
    <property type="entry name" value="Znf_C2H2_type"/>
</dbReference>
<evidence type="ECO:0000256" key="7">
    <source>
        <dbReference type="PROSITE-ProRule" id="PRU00042"/>
    </source>
</evidence>
<evidence type="ECO:0000256" key="8">
    <source>
        <dbReference type="SAM" id="MobiDB-lite"/>
    </source>
</evidence>
<dbReference type="InterPro" id="IPR036236">
    <property type="entry name" value="Znf_C2H2_sf"/>
</dbReference>